<proteinExistence type="predicted"/>
<keyword evidence="3" id="KW-0804">Transcription</keyword>
<dbReference type="PRINTS" id="PR00032">
    <property type="entry name" value="HTHARAC"/>
</dbReference>
<keyword evidence="1" id="KW-0805">Transcription regulation</keyword>
<dbReference type="InterPro" id="IPR018060">
    <property type="entry name" value="HTH_AraC"/>
</dbReference>
<dbReference type="PANTHER" id="PTHR43280:SF29">
    <property type="entry name" value="ARAC-FAMILY TRANSCRIPTIONAL REGULATOR"/>
    <property type="match status" value="1"/>
</dbReference>
<dbReference type="PROSITE" id="PS01124">
    <property type="entry name" value="HTH_ARAC_FAMILY_2"/>
    <property type="match status" value="1"/>
</dbReference>
<organism evidence="5 6">
    <name type="scientific">Spirosoma endophyticum</name>
    <dbReference type="NCBI Taxonomy" id="662367"/>
    <lineage>
        <taxon>Bacteria</taxon>
        <taxon>Pseudomonadati</taxon>
        <taxon>Bacteroidota</taxon>
        <taxon>Cytophagia</taxon>
        <taxon>Cytophagales</taxon>
        <taxon>Cytophagaceae</taxon>
        <taxon>Spirosoma</taxon>
    </lineage>
</organism>
<feature type="domain" description="HTH araC/xylS-type" evidence="4">
    <location>
        <begin position="1"/>
        <end position="99"/>
    </location>
</feature>
<gene>
    <name evidence="5" type="ORF">SAMN05216167_102514</name>
</gene>
<dbReference type="Proteomes" id="UP000198598">
    <property type="component" value="Unassembled WGS sequence"/>
</dbReference>
<dbReference type="GO" id="GO:0043565">
    <property type="term" value="F:sequence-specific DNA binding"/>
    <property type="evidence" value="ECO:0007669"/>
    <property type="project" value="InterPro"/>
</dbReference>
<evidence type="ECO:0000259" key="4">
    <source>
        <dbReference type="PROSITE" id="PS01124"/>
    </source>
</evidence>
<dbReference type="AlphaFoldDB" id="A0A1I1MHA5"/>
<dbReference type="PROSITE" id="PS00041">
    <property type="entry name" value="HTH_ARAC_FAMILY_1"/>
    <property type="match status" value="1"/>
</dbReference>
<name>A0A1I1MHA5_9BACT</name>
<dbReference type="Gene3D" id="1.10.10.60">
    <property type="entry name" value="Homeodomain-like"/>
    <property type="match status" value="2"/>
</dbReference>
<sequence>MEEQKPYLQSDLSLSKLAGQLNTSPHHLSQLLNDRLDQSFFDMLATYRVREAQLLLNDPATAHLKIDEIAERVGYNSTSAFHTAFKRLTNQTPAQFRAKGLGQGA</sequence>
<dbReference type="PANTHER" id="PTHR43280">
    <property type="entry name" value="ARAC-FAMILY TRANSCRIPTIONAL REGULATOR"/>
    <property type="match status" value="1"/>
</dbReference>
<accession>A0A1I1MHA5</accession>
<keyword evidence="6" id="KW-1185">Reference proteome</keyword>
<evidence type="ECO:0000256" key="1">
    <source>
        <dbReference type="ARBA" id="ARBA00023015"/>
    </source>
</evidence>
<dbReference type="GO" id="GO:0003700">
    <property type="term" value="F:DNA-binding transcription factor activity"/>
    <property type="evidence" value="ECO:0007669"/>
    <property type="project" value="InterPro"/>
</dbReference>
<evidence type="ECO:0000313" key="5">
    <source>
        <dbReference type="EMBL" id="SFC82488.1"/>
    </source>
</evidence>
<dbReference type="SMART" id="SM00342">
    <property type="entry name" value="HTH_ARAC"/>
    <property type="match status" value="1"/>
</dbReference>
<dbReference type="InterPro" id="IPR020449">
    <property type="entry name" value="Tscrpt_reg_AraC-type_HTH"/>
</dbReference>
<dbReference type="InterPro" id="IPR018062">
    <property type="entry name" value="HTH_AraC-typ_CS"/>
</dbReference>
<keyword evidence="2 5" id="KW-0238">DNA-binding</keyword>
<dbReference type="STRING" id="662367.SAMN05216167_102514"/>
<dbReference type="SUPFAM" id="SSF46689">
    <property type="entry name" value="Homeodomain-like"/>
    <property type="match status" value="1"/>
</dbReference>
<protein>
    <submittedName>
        <fullName evidence="5">AraC-type DNA-binding protein</fullName>
    </submittedName>
</protein>
<dbReference type="EMBL" id="FOLQ01000002">
    <property type="protein sequence ID" value="SFC82488.1"/>
    <property type="molecule type" value="Genomic_DNA"/>
</dbReference>
<evidence type="ECO:0000256" key="3">
    <source>
        <dbReference type="ARBA" id="ARBA00023163"/>
    </source>
</evidence>
<dbReference type="Pfam" id="PF12833">
    <property type="entry name" value="HTH_18"/>
    <property type="match status" value="1"/>
</dbReference>
<reference evidence="5 6" key="1">
    <citation type="submission" date="2016-10" db="EMBL/GenBank/DDBJ databases">
        <authorList>
            <person name="de Groot N.N."/>
        </authorList>
    </citation>
    <scope>NUCLEOTIDE SEQUENCE [LARGE SCALE GENOMIC DNA]</scope>
    <source>
        <strain evidence="5 6">DSM 26130</strain>
    </source>
</reference>
<evidence type="ECO:0000313" key="6">
    <source>
        <dbReference type="Proteomes" id="UP000198598"/>
    </source>
</evidence>
<dbReference type="InterPro" id="IPR009057">
    <property type="entry name" value="Homeodomain-like_sf"/>
</dbReference>
<evidence type="ECO:0000256" key="2">
    <source>
        <dbReference type="ARBA" id="ARBA00023125"/>
    </source>
</evidence>